<evidence type="ECO:0000259" key="2">
    <source>
        <dbReference type="PROSITE" id="PS51379"/>
    </source>
</evidence>
<dbReference type="Proteomes" id="UP000723714">
    <property type="component" value="Unassembled WGS sequence"/>
</dbReference>
<dbReference type="Pfam" id="PF07992">
    <property type="entry name" value="Pyr_redox_2"/>
    <property type="match status" value="1"/>
</dbReference>
<sequence>MRPLIMKLATKISVEAKSYTGITVNDPEYRILEPVVTDEMAEVALATRVRKNMTVEEIAARCKKPLEETKRILWDLAVAGVIRVHNENGTDYYMLPIWVPGIMEMMVANREQAEKYPVLAECFEEYTRRRTKLLGPNVPVGKGLMRVIPVEEAINGESHAASYEEVSSYIEKAWRLCVSDCTCRRSRRLMGEGCGHLETDMCIQLDEGADYFIRTGVGREITKEEAYEILKRAEENGLVHEIQNLDGEGKTVAICNCCTCSCFSLRVGKYYMSPDFNRSNYVSKVDVEKCVACGQCVENCQVNALHLGRKLCTKTPIPEKEVETPHDHVWMLDKKRWNPEFRYNRDEIDENGTAPCKTNCPAHIAVQGYIKLAAKGQYLDALELIKKNNPFPAVCGHICNRRCEDACSRADVDEPVAIDEIKKFIAEQELKAETRFVPKMQNPQGKKYGKKIAVVGGGPGGLSCAYYLQLRGYDVTVFEKNDRLGGMLTLGIPAFRLEKDVVDAEIEVLREMGVEFQTGVEVGKDVTIRELRQQGFEAFYLAVGAQGGRRLGVDGENAQGVVSGVEFLRNVNLDENTKLEGRTVVVGGGNVAIDVARTAVRAGSSEVGLYCLESAKEMPAQAEEQEEAKEEGISLNCGWGPKQILTENGKVTGIEFKRCTSVFDENHRFHPQYDENDTITVECENVLVSIGQSIQWGTMLDGTRVRLNRNQTAMADARTYQTGEPDIFVGGDAYTGPKFAIDAIAAGKEAAESIHRFVQPGQSLLIGRPAGAYHELDKENVDWDSFDQTPRQRPAKPDPEEAKHTMRDLRGTFTEEQVKKETERCLGCGATVVDQNVCVGCGICTTKCKFDAIHLERRYDGHEVPYEQLIVGHMAPTLMKRGAKIVARQAKELAGRKK</sequence>
<evidence type="ECO:0000313" key="4">
    <source>
        <dbReference type="Proteomes" id="UP000723714"/>
    </source>
</evidence>
<proteinExistence type="predicted"/>
<dbReference type="InterPro" id="IPR028261">
    <property type="entry name" value="DPD_II"/>
</dbReference>
<keyword evidence="4" id="KW-1185">Reference proteome</keyword>
<dbReference type="InterPro" id="IPR023753">
    <property type="entry name" value="FAD/NAD-binding_dom"/>
</dbReference>
<protein>
    <submittedName>
        <fullName evidence="3">FAD-dependent oxidoreductase</fullName>
    </submittedName>
</protein>
<name>A0ABS6D112_9FIRM</name>
<dbReference type="Pfam" id="PF00037">
    <property type="entry name" value="Fer4"/>
    <property type="match status" value="2"/>
</dbReference>
<dbReference type="PROSITE" id="PS51379">
    <property type="entry name" value="4FE4S_FER_2"/>
    <property type="match status" value="2"/>
</dbReference>
<dbReference type="Pfam" id="PF14691">
    <property type="entry name" value="Fer4_20"/>
    <property type="match status" value="1"/>
</dbReference>
<comment type="caution">
    <text evidence="3">The sequence shown here is derived from an EMBL/GenBank/DDBJ whole genome shotgun (WGS) entry which is preliminary data.</text>
</comment>
<accession>A0ABS6D112</accession>
<evidence type="ECO:0000313" key="3">
    <source>
        <dbReference type="EMBL" id="MBU3875284.1"/>
    </source>
</evidence>
<dbReference type="RefSeq" id="WP_216240193.1">
    <property type="nucleotide sequence ID" value="NZ_JABACJ020000003.1"/>
</dbReference>
<feature type="domain" description="4Fe-4S ferredoxin-type" evidence="2">
    <location>
        <begin position="281"/>
        <end position="310"/>
    </location>
</feature>
<evidence type="ECO:0000256" key="1">
    <source>
        <dbReference type="SAM" id="MobiDB-lite"/>
    </source>
</evidence>
<dbReference type="PANTHER" id="PTHR42783:SF3">
    <property type="entry name" value="GLUTAMATE SYNTHASE [NADPH] SMALL CHAIN-RELATED"/>
    <property type="match status" value="1"/>
</dbReference>
<feature type="compositionally biased region" description="Basic and acidic residues" evidence="1">
    <location>
        <begin position="795"/>
        <end position="810"/>
    </location>
</feature>
<reference evidence="3 4" key="1">
    <citation type="submission" date="2021-06" db="EMBL/GenBank/DDBJ databases">
        <title>Faecalicatena sp. nov. isolated from porcine feces.</title>
        <authorList>
            <person name="Oh B.S."/>
            <person name="Lee J.H."/>
        </authorList>
    </citation>
    <scope>NUCLEOTIDE SEQUENCE [LARGE SCALE GENOMIC DNA]</scope>
    <source>
        <strain evidence="3 4">AGMB00832</strain>
    </source>
</reference>
<organism evidence="3 4">
    <name type="scientific">Faecalicatena faecalis</name>
    <dbReference type="NCBI Taxonomy" id="2726362"/>
    <lineage>
        <taxon>Bacteria</taxon>
        <taxon>Bacillati</taxon>
        <taxon>Bacillota</taxon>
        <taxon>Clostridia</taxon>
        <taxon>Lachnospirales</taxon>
        <taxon>Lachnospiraceae</taxon>
        <taxon>Faecalicatena</taxon>
    </lineage>
</organism>
<gene>
    <name evidence="3" type="ORF">HGO97_005565</name>
</gene>
<dbReference type="PANTHER" id="PTHR42783">
    <property type="entry name" value="GLUTAMATE SYNTHASE [NADPH] SMALL CHAIN"/>
    <property type="match status" value="1"/>
</dbReference>
<feature type="domain" description="4Fe-4S ferredoxin-type" evidence="2">
    <location>
        <begin position="829"/>
        <end position="858"/>
    </location>
</feature>
<dbReference type="InterPro" id="IPR017896">
    <property type="entry name" value="4Fe4S_Fe-S-bd"/>
</dbReference>
<feature type="region of interest" description="Disordered" evidence="1">
    <location>
        <begin position="781"/>
        <end position="812"/>
    </location>
</feature>
<dbReference type="EMBL" id="JABACJ020000003">
    <property type="protein sequence ID" value="MBU3875284.1"/>
    <property type="molecule type" value="Genomic_DNA"/>
</dbReference>